<dbReference type="Proteomes" id="UP000246991">
    <property type="component" value="Unassembled WGS sequence"/>
</dbReference>
<reference evidence="1 2" key="1">
    <citation type="submission" date="2018-03" db="EMBL/GenBank/DDBJ databases">
        <title>Genomes of Pezizomycetes fungi and the evolution of truffles.</title>
        <authorList>
            <person name="Murat C."/>
            <person name="Payen T."/>
            <person name="Noel B."/>
            <person name="Kuo A."/>
            <person name="Martin F.M."/>
        </authorList>
    </citation>
    <scope>NUCLEOTIDE SEQUENCE [LARGE SCALE GENOMIC DNA]</scope>
    <source>
        <strain evidence="1">091103-1</strain>
    </source>
</reference>
<evidence type="ECO:0000313" key="2">
    <source>
        <dbReference type="Proteomes" id="UP000246991"/>
    </source>
</evidence>
<dbReference type="AlphaFoldDB" id="A0A317SMM3"/>
<accession>A0A317SMM3</accession>
<comment type="caution">
    <text evidence="1">The sequence shown here is derived from an EMBL/GenBank/DDBJ whole genome shotgun (WGS) entry which is preliminary data.</text>
</comment>
<gene>
    <name evidence="1" type="ORF">C7212DRAFT_324108</name>
</gene>
<keyword evidence="2" id="KW-1185">Reference proteome</keyword>
<dbReference type="OrthoDB" id="1658288at2759"/>
<protein>
    <submittedName>
        <fullName evidence="1">Uncharacterized protein</fullName>
    </submittedName>
</protein>
<dbReference type="EMBL" id="PYWC01000042">
    <property type="protein sequence ID" value="PWW75744.1"/>
    <property type="molecule type" value="Genomic_DNA"/>
</dbReference>
<evidence type="ECO:0000313" key="1">
    <source>
        <dbReference type="EMBL" id="PWW75744.1"/>
    </source>
</evidence>
<organism evidence="1 2">
    <name type="scientific">Tuber magnatum</name>
    <name type="common">white Piedmont truffle</name>
    <dbReference type="NCBI Taxonomy" id="42249"/>
    <lineage>
        <taxon>Eukaryota</taxon>
        <taxon>Fungi</taxon>
        <taxon>Dikarya</taxon>
        <taxon>Ascomycota</taxon>
        <taxon>Pezizomycotina</taxon>
        <taxon>Pezizomycetes</taxon>
        <taxon>Pezizales</taxon>
        <taxon>Tuberaceae</taxon>
        <taxon>Tuber</taxon>
    </lineage>
</organism>
<sequence>MIEAGTSPSTYWTILRHSDERAKKLLSREFRDVQREVNGTESVLGTYFVTFHRIMQ</sequence>
<proteinExistence type="predicted"/>
<name>A0A317SMM3_9PEZI</name>